<protein>
    <submittedName>
        <fullName evidence="5">ABC transporter ATP-binding protein</fullName>
    </submittedName>
</protein>
<evidence type="ECO:0000313" key="6">
    <source>
        <dbReference type="Proteomes" id="UP000677305"/>
    </source>
</evidence>
<dbReference type="InterPro" id="IPR003593">
    <property type="entry name" value="AAA+_ATPase"/>
</dbReference>
<dbReference type="GO" id="GO:0005524">
    <property type="term" value="F:ATP binding"/>
    <property type="evidence" value="ECO:0007669"/>
    <property type="project" value="UniProtKB-KW"/>
</dbReference>
<gene>
    <name evidence="5" type="ORF">HYG85_03125</name>
</gene>
<evidence type="ECO:0000313" key="5">
    <source>
        <dbReference type="EMBL" id="QUH27959.1"/>
    </source>
</evidence>
<sequence>MINIKNISKQYHIKDTSTLEVLKNINFTFEDNHIYSLIGESGSGKSTLSRLLTYIEKPTTGKIYIDNRELSGLSKKQLRRMRSNVQMVLQNASSALDPRQKVYHIIAESIRNLTDITRNDEKKYIENMIEKVELPNKVLDSYPNELSGGQQKRVCIARAMSVSPQFIVFDESVSGLDVIVRKKVLDLLLRLQREYKSTYLFITHDIDVAIYMSRDILVMKNGEIVEHVPNLKSYKDFRHDYSKMLIKSQLT</sequence>
<dbReference type="GO" id="GO:0016887">
    <property type="term" value="F:ATP hydrolysis activity"/>
    <property type="evidence" value="ECO:0007669"/>
    <property type="project" value="InterPro"/>
</dbReference>
<proteinExistence type="predicted"/>
<dbReference type="InterPro" id="IPR003439">
    <property type="entry name" value="ABC_transporter-like_ATP-bd"/>
</dbReference>
<keyword evidence="1" id="KW-0813">Transport</keyword>
<keyword evidence="6" id="KW-1185">Reference proteome</keyword>
<dbReference type="PROSITE" id="PS00211">
    <property type="entry name" value="ABC_TRANSPORTER_1"/>
    <property type="match status" value="1"/>
</dbReference>
<dbReference type="PROSITE" id="PS50893">
    <property type="entry name" value="ABC_TRANSPORTER_2"/>
    <property type="match status" value="1"/>
</dbReference>
<dbReference type="PANTHER" id="PTHR43776">
    <property type="entry name" value="TRANSPORT ATP-BINDING PROTEIN"/>
    <property type="match status" value="1"/>
</dbReference>
<accession>A0A8J8M801</accession>
<keyword evidence="2" id="KW-0547">Nucleotide-binding</keyword>
<reference evidence="5 6" key="1">
    <citation type="submission" date="2020-07" db="EMBL/GenBank/DDBJ databases">
        <title>Vallitalea guaymasensis genome.</title>
        <authorList>
            <person name="Postec A."/>
        </authorList>
    </citation>
    <scope>NUCLEOTIDE SEQUENCE [LARGE SCALE GENOMIC DNA]</scope>
    <source>
        <strain evidence="5 6">Ra1766G1</strain>
    </source>
</reference>
<dbReference type="Proteomes" id="UP000677305">
    <property type="component" value="Chromosome"/>
</dbReference>
<dbReference type="SMART" id="SM00382">
    <property type="entry name" value="AAA"/>
    <property type="match status" value="1"/>
</dbReference>
<dbReference type="InterPro" id="IPR017871">
    <property type="entry name" value="ABC_transporter-like_CS"/>
</dbReference>
<dbReference type="Pfam" id="PF00005">
    <property type="entry name" value="ABC_tran"/>
    <property type="match status" value="1"/>
</dbReference>
<organism evidence="5 6">
    <name type="scientific">Vallitalea guaymasensis</name>
    <dbReference type="NCBI Taxonomy" id="1185412"/>
    <lineage>
        <taxon>Bacteria</taxon>
        <taxon>Bacillati</taxon>
        <taxon>Bacillota</taxon>
        <taxon>Clostridia</taxon>
        <taxon>Lachnospirales</taxon>
        <taxon>Vallitaleaceae</taxon>
        <taxon>Vallitalea</taxon>
    </lineage>
</organism>
<dbReference type="Gene3D" id="3.40.50.300">
    <property type="entry name" value="P-loop containing nucleotide triphosphate hydrolases"/>
    <property type="match status" value="1"/>
</dbReference>
<dbReference type="EMBL" id="CP058561">
    <property type="protein sequence ID" value="QUH27959.1"/>
    <property type="molecule type" value="Genomic_DNA"/>
</dbReference>
<dbReference type="RefSeq" id="WP_212692243.1">
    <property type="nucleotide sequence ID" value="NZ_CP058561.1"/>
</dbReference>
<dbReference type="GO" id="GO:0055085">
    <property type="term" value="P:transmembrane transport"/>
    <property type="evidence" value="ECO:0007669"/>
    <property type="project" value="UniProtKB-ARBA"/>
</dbReference>
<name>A0A8J8M801_9FIRM</name>
<dbReference type="InterPro" id="IPR050319">
    <property type="entry name" value="ABC_transp_ATP-bind"/>
</dbReference>
<evidence type="ECO:0000256" key="3">
    <source>
        <dbReference type="ARBA" id="ARBA00022840"/>
    </source>
</evidence>
<evidence type="ECO:0000256" key="1">
    <source>
        <dbReference type="ARBA" id="ARBA00022448"/>
    </source>
</evidence>
<evidence type="ECO:0000256" key="2">
    <source>
        <dbReference type="ARBA" id="ARBA00022741"/>
    </source>
</evidence>
<evidence type="ECO:0000259" key="4">
    <source>
        <dbReference type="PROSITE" id="PS50893"/>
    </source>
</evidence>
<dbReference type="AlphaFoldDB" id="A0A8J8M801"/>
<dbReference type="InterPro" id="IPR027417">
    <property type="entry name" value="P-loop_NTPase"/>
</dbReference>
<dbReference type="PANTHER" id="PTHR43776:SF8">
    <property type="entry name" value="ABC TRANSPORTER, ATP-BINDING PROTEIN"/>
    <property type="match status" value="1"/>
</dbReference>
<dbReference type="KEGG" id="vgu:HYG85_03125"/>
<dbReference type="CDD" id="cd03257">
    <property type="entry name" value="ABC_NikE_OppD_transporters"/>
    <property type="match status" value="1"/>
</dbReference>
<dbReference type="SUPFAM" id="SSF52540">
    <property type="entry name" value="P-loop containing nucleoside triphosphate hydrolases"/>
    <property type="match status" value="1"/>
</dbReference>
<keyword evidence="3 5" id="KW-0067">ATP-binding</keyword>
<feature type="domain" description="ABC transporter" evidence="4">
    <location>
        <begin position="2"/>
        <end position="246"/>
    </location>
</feature>